<dbReference type="SUPFAM" id="SSF51735">
    <property type="entry name" value="NAD(P)-binding Rossmann-fold domains"/>
    <property type="match status" value="1"/>
</dbReference>
<name>A0A2A9MJ94_BESBE</name>
<dbReference type="GO" id="GO:0005996">
    <property type="term" value="P:monosaccharide metabolic process"/>
    <property type="evidence" value="ECO:0007669"/>
    <property type="project" value="TreeGrafter"/>
</dbReference>
<dbReference type="AlphaFoldDB" id="A0A2A9MJ94"/>
<dbReference type="KEGG" id="bbes:BESB_053180"/>
<proteinExistence type="predicted"/>
<sequence length="483" mass="52767">MATLYADTEAPCLPPSGQAERGQTPAGASGEKNHSAPARARLPPQRVLVLGGTAFIGRTVARRLHEEGYQLVFVNRGRSYWGSKLTEGAEHHRADRRDAKAFEACLDKLTEEEKATQGRSWLAVVDFSAYKPSDIQAALNGLRGRYGLYVYISSDSVYEVSDADLWKRSPSVTESHAVRPTDAHRASILRRKDRYGHNKLAAEELLRDTASAYRRPVVALRLADVIGPFDDTDRFWAYFWWTQVASCHPVLVEPSGESQRMNLTFSEDVARAVSCLLGMPLLSEDASENVAETNAAADDKALDERNASGDEPLFSAYNLACEETVTLVEFLNLLHMRCALHRSRGTLPALSASAGAPQASGKAKEAGDALVWRIEEDCLKCPSFLPSVCRLTPLSMAKIRKELNLAPTPVAEAVNKTCDWTVTASRDFPKEAADAVKTLPFEVQQTVASLFPTLASFLPRSPPSSSSSSSSSSSDESLSDEEK</sequence>
<keyword evidence="4" id="KW-1185">Reference proteome</keyword>
<evidence type="ECO:0000259" key="2">
    <source>
        <dbReference type="Pfam" id="PF01370"/>
    </source>
</evidence>
<dbReference type="GeneID" id="40310247"/>
<organism evidence="3 4">
    <name type="scientific">Besnoitia besnoiti</name>
    <name type="common">Apicomplexan protozoan</name>
    <dbReference type="NCBI Taxonomy" id="94643"/>
    <lineage>
        <taxon>Eukaryota</taxon>
        <taxon>Sar</taxon>
        <taxon>Alveolata</taxon>
        <taxon>Apicomplexa</taxon>
        <taxon>Conoidasida</taxon>
        <taxon>Coccidia</taxon>
        <taxon>Eucoccidiorida</taxon>
        <taxon>Eimeriorina</taxon>
        <taxon>Sarcocystidae</taxon>
        <taxon>Besnoitia</taxon>
    </lineage>
</organism>
<reference evidence="3 4" key="1">
    <citation type="submission" date="2017-09" db="EMBL/GenBank/DDBJ databases">
        <title>Genome sequencing of Besnoitia besnoiti strain Bb-Ger1.</title>
        <authorList>
            <person name="Schares G."/>
            <person name="Venepally P."/>
            <person name="Lorenzi H.A."/>
        </authorList>
    </citation>
    <scope>NUCLEOTIDE SEQUENCE [LARGE SCALE GENOMIC DNA]</scope>
    <source>
        <strain evidence="3 4">Bb-Ger1</strain>
    </source>
</reference>
<dbReference type="VEuPathDB" id="ToxoDB:BESB_053180"/>
<feature type="compositionally biased region" description="Low complexity" evidence="1">
    <location>
        <begin position="463"/>
        <end position="476"/>
    </location>
</feature>
<gene>
    <name evidence="3" type="ORF">BESB_053180</name>
</gene>
<dbReference type="EMBL" id="NWUJ01000004">
    <property type="protein sequence ID" value="PFH35667.1"/>
    <property type="molecule type" value="Genomic_DNA"/>
</dbReference>
<feature type="region of interest" description="Disordered" evidence="1">
    <location>
        <begin position="459"/>
        <end position="483"/>
    </location>
</feature>
<feature type="domain" description="NAD-dependent epimerase/dehydratase" evidence="2">
    <location>
        <begin position="47"/>
        <end position="279"/>
    </location>
</feature>
<dbReference type="PANTHER" id="PTHR43725:SF32">
    <property type="entry name" value="NAD-DEPENDENT EPIMERASE_DEHYDRATASE DOMAIN-CONTAINING PROTEIN"/>
    <property type="match status" value="1"/>
</dbReference>
<evidence type="ECO:0000313" key="3">
    <source>
        <dbReference type="EMBL" id="PFH35667.1"/>
    </source>
</evidence>
<accession>A0A2A9MJ94</accession>
<feature type="region of interest" description="Disordered" evidence="1">
    <location>
        <begin position="1"/>
        <end position="41"/>
    </location>
</feature>
<dbReference type="Pfam" id="PF01370">
    <property type="entry name" value="Epimerase"/>
    <property type="match status" value="1"/>
</dbReference>
<protein>
    <submittedName>
        <fullName evidence="3">NAD dependent epimerase/dehydratase family protein</fullName>
    </submittedName>
</protein>
<evidence type="ECO:0000256" key="1">
    <source>
        <dbReference type="SAM" id="MobiDB-lite"/>
    </source>
</evidence>
<dbReference type="InterPro" id="IPR001509">
    <property type="entry name" value="Epimerase_deHydtase"/>
</dbReference>
<dbReference type="PANTHER" id="PTHR43725">
    <property type="entry name" value="UDP-GLUCOSE 4-EPIMERASE"/>
    <property type="match status" value="1"/>
</dbReference>
<dbReference type="STRING" id="94643.A0A2A9MJ94"/>
<dbReference type="RefSeq" id="XP_029219676.1">
    <property type="nucleotide sequence ID" value="XM_029363753.1"/>
</dbReference>
<dbReference type="Proteomes" id="UP000224006">
    <property type="component" value="Chromosome IV"/>
</dbReference>
<dbReference type="GO" id="GO:0005829">
    <property type="term" value="C:cytosol"/>
    <property type="evidence" value="ECO:0007669"/>
    <property type="project" value="TreeGrafter"/>
</dbReference>
<dbReference type="InterPro" id="IPR036291">
    <property type="entry name" value="NAD(P)-bd_dom_sf"/>
</dbReference>
<comment type="caution">
    <text evidence="3">The sequence shown here is derived from an EMBL/GenBank/DDBJ whole genome shotgun (WGS) entry which is preliminary data.</text>
</comment>
<evidence type="ECO:0000313" key="4">
    <source>
        <dbReference type="Proteomes" id="UP000224006"/>
    </source>
</evidence>
<dbReference type="GO" id="GO:0003978">
    <property type="term" value="F:UDP-glucose 4-epimerase activity"/>
    <property type="evidence" value="ECO:0007669"/>
    <property type="project" value="TreeGrafter"/>
</dbReference>
<dbReference type="OrthoDB" id="332895at2759"/>
<dbReference type="Gene3D" id="3.40.50.720">
    <property type="entry name" value="NAD(P)-binding Rossmann-like Domain"/>
    <property type="match status" value="1"/>
</dbReference>